<organism evidence="5 6">
    <name type="scientific">Rariglobus hedericola</name>
    <dbReference type="NCBI Taxonomy" id="2597822"/>
    <lineage>
        <taxon>Bacteria</taxon>
        <taxon>Pseudomonadati</taxon>
        <taxon>Verrucomicrobiota</taxon>
        <taxon>Opitutia</taxon>
        <taxon>Opitutales</taxon>
        <taxon>Opitutaceae</taxon>
        <taxon>Rariglobus</taxon>
    </lineage>
</organism>
<keyword evidence="3" id="KW-0804">Transcription</keyword>
<evidence type="ECO:0000313" key="5">
    <source>
        <dbReference type="EMBL" id="TSJ76804.1"/>
    </source>
</evidence>
<dbReference type="PROSITE" id="PS50932">
    <property type="entry name" value="HTH_LACI_2"/>
    <property type="match status" value="1"/>
</dbReference>
<dbReference type="SUPFAM" id="SSF47413">
    <property type="entry name" value="lambda repressor-like DNA-binding domains"/>
    <property type="match status" value="1"/>
</dbReference>
<protein>
    <submittedName>
        <fullName evidence="5">LacI family transcriptional regulator</fullName>
    </submittedName>
</protein>
<keyword evidence="1" id="KW-0805">Transcription regulation</keyword>
<dbReference type="RefSeq" id="WP_144230591.1">
    <property type="nucleotide sequence ID" value="NZ_CBCRVV010000009.1"/>
</dbReference>
<evidence type="ECO:0000313" key="6">
    <source>
        <dbReference type="Proteomes" id="UP000315648"/>
    </source>
</evidence>
<keyword evidence="6" id="KW-1185">Reference proteome</keyword>
<reference evidence="5 6" key="1">
    <citation type="submission" date="2019-07" db="EMBL/GenBank/DDBJ databases">
        <title>Description of 53C-WASEF.</title>
        <authorList>
            <person name="Pitt A."/>
            <person name="Hahn M.W."/>
        </authorList>
    </citation>
    <scope>NUCLEOTIDE SEQUENCE [LARGE SCALE GENOMIC DNA]</scope>
    <source>
        <strain evidence="5 6">53C-WASEF</strain>
    </source>
</reference>
<dbReference type="InterPro" id="IPR010982">
    <property type="entry name" value="Lambda_DNA-bd_dom_sf"/>
</dbReference>
<evidence type="ECO:0000256" key="1">
    <source>
        <dbReference type="ARBA" id="ARBA00023015"/>
    </source>
</evidence>
<dbReference type="GO" id="GO:0000976">
    <property type="term" value="F:transcription cis-regulatory region binding"/>
    <property type="evidence" value="ECO:0007669"/>
    <property type="project" value="TreeGrafter"/>
</dbReference>
<evidence type="ECO:0000259" key="4">
    <source>
        <dbReference type="PROSITE" id="PS50932"/>
    </source>
</evidence>
<proteinExistence type="predicted"/>
<comment type="caution">
    <text evidence="5">The sequence shown here is derived from an EMBL/GenBank/DDBJ whole genome shotgun (WGS) entry which is preliminary data.</text>
</comment>
<dbReference type="SMART" id="SM00354">
    <property type="entry name" value="HTH_LACI"/>
    <property type="match status" value="1"/>
</dbReference>
<evidence type="ECO:0000256" key="3">
    <source>
        <dbReference type="ARBA" id="ARBA00023163"/>
    </source>
</evidence>
<sequence length="336" mass="37367">MESTPPTLRTLAAQLGVSHATVSMALRNHPLISADTRERVQAHARKMNYRGNILVSALLTQVRRQRVNATGEVIAMLIEGSGLEHAPVVASVWDATRRRARQMGLKLELFPLGHRGRDAASVGRVLFNRGIRGLIIAPMRLDIVPLEIDWSLHAVVAVGYSFQQQEMNRVAHAHFSGLLTCYRELRAAGWNRIGCVLRHDEDERTRHYWQAAALCAPRVHGGAAIPPLLLDEALSEAEFDKWFKRYKPGAVIGNQPDYVLDWLRRRGLQVPADRGYASLDLAPDAKVPGMSQSWERVFAVALNQLAGELSRNEFGLPSEPSTTVVEGVWTARNTRA</sequence>
<dbReference type="EMBL" id="VMBG01000002">
    <property type="protein sequence ID" value="TSJ76804.1"/>
    <property type="molecule type" value="Genomic_DNA"/>
</dbReference>
<dbReference type="Gene3D" id="3.40.50.2300">
    <property type="match status" value="2"/>
</dbReference>
<name>A0A556QJH3_9BACT</name>
<dbReference type="OrthoDB" id="3467214at2"/>
<dbReference type="AlphaFoldDB" id="A0A556QJH3"/>
<gene>
    <name evidence="5" type="ORF">FPL22_11830</name>
</gene>
<dbReference type="Proteomes" id="UP000315648">
    <property type="component" value="Unassembled WGS sequence"/>
</dbReference>
<dbReference type="PANTHER" id="PTHR30146:SF109">
    <property type="entry name" value="HTH-TYPE TRANSCRIPTIONAL REGULATOR GALS"/>
    <property type="match status" value="1"/>
</dbReference>
<evidence type="ECO:0000256" key="2">
    <source>
        <dbReference type="ARBA" id="ARBA00023125"/>
    </source>
</evidence>
<dbReference type="InterPro" id="IPR028082">
    <property type="entry name" value="Peripla_BP_I"/>
</dbReference>
<dbReference type="InterPro" id="IPR000843">
    <property type="entry name" value="HTH_LacI"/>
</dbReference>
<dbReference type="GO" id="GO:0003700">
    <property type="term" value="F:DNA-binding transcription factor activity"/>
    <property type="evidence" value="ECO:0007669"/>
    <property type="project" value="TreeGrafter"/>
</dbReference>
<dbReference type="Gene3D" id="1.10.260.40">
    <property type="entry name" value="lambda repressor-like DNA-binding domains"/>
    <property type="match status" value="1"/>
</dbReference>
<accession>A0A556QJH3</accession>
<keyword evidence="2" id="KW-0238">DNA-binding</keyword>
<dbReference type="PANTHER" id="PTHR30146">
    <property type="entry name" value="LACI-RELATED TRANSCRIPTIONAL REPRESSOR"/>
    <property type="match status" value="1"/>
</dbReference>
<dbReference type="SUPFAM" id="SSF53822">
    <property type="entry name" value="Periplasmic binding protein-like I"/>
    <property type="match status" value="1"/>
</dbReference>
<dbReference type="CDD" id="cd01392">
    <property type="entry name" value="HTH_LacI"/>
    <property type="match status" value="1"/>
</dbReference>
<feature type="domain" description="HTH lacI-type" evidence="4">
    <location>
        <begin position="6"/>
        <end position="60"/>
    </location>
</feature>
<dbReference type="Pfam" id="PF00356">
    <property type="entry name" value="LacI"/>
    <property type="match status" value="1"/>
</dbReference>